<feature type="region of interest" description="Disordered" evidence="1">
    <location>
        <begin position="91"/>
        <end position="144"/>
    </location>
</feature>
<evidence type="ECO:0000256" key="1">
    <source>
        <dbReference type="SAM" id="MobiDB-lite"/>
    </source>
</evidence>
<feature type="region of interest" description="Disordered" evidence="1">
    <location>
        <begin position="378"/>
        <end position="398"/>
    </location>
</feature>
<sequence>MEGAGIIVEWATEYCCSTDDHELVKELLRLRECYAADKRAELLSPTSSSAKDTGWADEELPLHVAFYQLRRAFEDLSPSYLGLDETDELAEENQPWKSPLNLQRMSGSAVSGSEGNGTDQRLEPFSLESRGSATEYTRSSQQCKRKAEAGAAHIDMPALIHMLITVEHARRRFVKELMRRKHMRGSLGDQSERWQHHHAKRNTAAEIAFENVLVAVKELVVLRAVMDPDMMQHGELRMGPARAGSKRRKLPGTGASSPSSFSQESDYNATQCLAALNLMFPLEPLHASQARTAGSSKWEQRYAFPLQHVPNPRTQLHQLLCEVEIWISSAGHAPSNCPSWLASARGFAWRQLKQSCLTYLRSTQHKIAAQNQEMHPWAPAAPQASEQSDGNAAAQGSEGSVIADNASLSNDGAGTDECLTGAAATQENNSMLSKVYAQCTPDATVLERIVRHSHLVMNRFSQHAFYQNLT</sequence>
<proteinExistence type="predicted"/>
<accession>A0A9W8BG48</accession>
<gene>
    <name evidence="2" type="ORF">H4R26_002629</name>
</gene>
<organism evidence="2 3">
    <name type="scientific">Coemansia thaxteri</name>
    <dbReference type="NCBI Taxonomy" id="2663907"/>
    <lineage>
        <taxon>Eukaryota</taxon>
        <taxon>Fungi</taxon>
        <taxon>Fungi incertae sedis</taxon>
        <taxon>Zoopagomycota</taxon>
        <taxon>Kickxellomycotina</taxon>
        <taxon>Kickxellomycetes</taxon>
        <taxon>Kickxellales</taxon>
        <taxon>Kickxellaceae</taxon>
        <taxon>Coemansia</taxon>
    </lineage>
</organism>
<dbReference type="OrthoDB" id="5591029at2759"/>
<dbReference type="Proteomes" id="UP001150907">
    <property type="component" value="Unassembled WGS sequence"/>
</dbReference>
<feature type="region of interest" description="Disordered" evidence="1">
    <location>
        <begin position="239"/>
        <end position="264"/>
    </location>
</feature>
<dbReference type="AlphaFoldDB" id="A0A9W8BG48"/>
<dbReference type="EMBL" id="JANBQF010000167">
    <property type="protein sequence ID" value="KAJ2004226.1"/>
    <property type="molecule type" value="Genomic_DNA"/>
</dbReference>
<protein>
    <submittedName>
        <fullName evidence="2">Uncharacterized protein</fullName>
    </submittedName>
</protein>
<evidence type="ECO:0000313" key="3">
    <source>
        <dbReference type="Proteomes" id="UP001150907"/>
    </source>
</evidence>
<keyword evidence="3" id="KW-1185">Reference proteome</keyword>
<reference evidence="2" key="1">
    <citation type="submission" date="2022-07" db="EMBL/GenBank/DDBJ databases">
        <title>Phylogenomic reconstructions and comparative analyses of Kickxellomycotina fungi.</title>
        <authorList>
            <person name="Reynolds N.K."/>
            <person name="Stajich J.E."/>
            <person name="Barry K."/>
            <person name="Grigoriev I.V."/>
            <person name="Crous P."/>
            <person name="Smith M.E."/>
        </authorList>
    </citation>
    <scope>NUCLEOTIDE SEQUENCE</scope>
    <source>
        <strain evidence="2">IMI 214461</strain>
    </source>
</reference>
<feature type="compositionally biased region" description="Polar residues" evidence="1">
    <location>
        <begin position="100"/>
        <end position="119"/>
    </location>
</feature>
<name>A0A9W8BG48_9FUNG</name>
<evidence type="ECO:0000313" key="2">
    <source>
        <dbReference type="EMBL" id="KAJ2004226.1"/>
    </source>
</evidence>
<feature type="compositionally biased region" description="Polar residues" evidence="1">
    <location>
        <begin position="129"/>
        <end position="142"/>
    </location>
</feature>
<feature type="compositionally biased region" description="Polar residues" evidence="1">
    <location>
        <begin position="254"/>
        <end position="264"/>
    </location>
</feature>
<comment type="caution">
    <text evidence="2">The sequence shown here is derived from an EMBL/GenBank/DDBJ whole genome shotgun (WGS) entry which is preliminary data.</text>
</comment>